<keyword evidence="7" id="KW-0788">Thiol protease</keyword>
<dbReference type="GO" id="GO:0004197">
    <property type="term" value="F:cysteine-type endopeptidase activity"/>
    <property type="evidence" value="ECO:0007669"/>
    <property type="project" value="UniProtKB-EC"/>
</dbReference>
<name>A0A4U5NTE5_STECR</name>
<sequence length="359" mass="40554">MGPSLGEIVAACVLFFFVLAALATLLILCEECDASEQKRSADLRKRKDVAANWALLVAGSKSWENYRHQADVAHAYHLLRKNGIPAEKIVTMMFDDIANDPQNPNPGTLFNDRTGRNFYEGLVVDYRGNDVNSETFLRVLAGEGKGKVIRSGPNDNIFLFYADHGGIGILSMPVGRLFTRSDLIFNLKAKKEAGGYRRLVVYLESCEGGSMFQDFPKNLDVYAMTASNSFESSYAVLCSEYLPCLADEFSLNWMTDSEMKGIFNRQIQEQFKNAKQHTVASHVSEYGNFEIRNDQIAEFQGSLKEKQNVVSRLRPLKNGCPNDVTNYKRLRIQDIALEMQRRNRSRVIEIEQVQISKCD</sequence>
<dbReference type="PRINTS" id="PR00776">
    <property type="entry name" value="HEMOGLOBNASE"/>
</dbReference>
<evidence type="ECO:0000256" key="8">
    <source>
        <dbReference type="PIRSR" id="PIRSR019663-1"/>
    </source>
</evidence>
<keyword evidence="4" id="KW-0645">Protease</keyword>
<evidence type="ECO:0000256" key="1">
    <source>
        <dbReference type="ARBA" id="ARBA00000810"/>
    </source>
</evidence>
<dbReference type="EC" id="3.4.22.34" evidence="3"/>
<feature type="active site" evidence="8">
    <location>
        <position position="164"/>
    </location>
</feature>
<evidence type="ECO:0000256" key="5">
    <source>
        <dbReference type="ARBA" id="ARBA00022729"/>
    </source>
</evidence>
<dbReference type="PANTHER" id="PTHR12000">
    <property type="entry name" value="HEMOGLOBINASE FAMILY MEMBER"/>
    <property type="match status" value="1"/>
</dbReference>
<dbReference type="Proteomes" id="UP000298663">
    <property type="component" value="Unassembled WGS sequence"/>
</dbReference>
<dbReference type="GO" id="GO:0006624">
    <property type="term" value="P:vacuolar protein processing"/>
    <property type="evidence" value="ECO:0007669"/>
    <property type="project" value="TreeGrafter"/>
</dbReference>
<proteinExistence type="inferred from homology"/>
<dbReference type="PIRSF" id="PIRSF019663">
    <property type="entry name" value="Legumain"/>
    <property type="match status" value="1"/>
</dbReference>
<dbReference type="Gene3D" id="3.40.50.1460">
    <property type="match status" value="1"/>
</dbReference>
<comment type="caution">
    <text evidence="10">The sequence shown here is derived from an EMBL/GenBank/DDBJ whole genome shotgun (WGS) entry which is preliminary data.</text>
</comment>
<dbReference type="Pfam" id="PF01650">
    <property type="entry name" value="Peptidase_C13"/>
    <property type="match status" value="1"/>
</dbReference>
<dbReference type="OrthoDB" id="5798836at2759"/>
<accession>A0A4U5NTE5</accession>
<keyword evidence="5 9" id="KW-0732">Signal</keyword>
<evidence type="ECO:0000313" key="10">
    <source>
        <dbReference type="EMBL" id="TKR86769.1"/>
    </source>
</evidence>
<keyword evidence="11" id="KW-1185">Reference proteome</keyword>
<evidence type="ECO:0000256" key="2">
    <source>
        <dbReference type="ARBA" id="ARBA00009941"/>
    </source>
</evidence>
<dbReference type="PANTHER" id="PTHR12000:SF42">
    <property type="entry name" value="LEGUMAIN"/>
    <property type="match status" value="1"/>
</dbReference>
<dbReference type="GO" id="GO:0051603">
    <property type="term" value="P:proteolysis involved in protein catabolic process"/>
    <property type="evidence" value="ECO:0007669"/>
    <property type="project" value="TreeGrafter"/>
</dbReference>
<evidence type="ECO:0000256" key="4">
    <source>
        <dbReference type="ARBA" id="ARBA00022670"/>
    </source>
</evidence>
<gene>
    <name evidence="10" type="ORF">L596_011289</name>
</gene>
<dbReference type="AlphaFoldDB" id="A0A4U5NTE5"/>
<feature type="active site" description="Nucleophile" evidence="8">
    <location>
        <position position="206"/>
    </location>
</feature>
<dbReference type="FunFam" id="3.40.50.1460:FF:000006">
    <property type="entry name" value="Legumain"/>
    <property type="match status" value="1"/>
</dbReference>
<feature type="chain" id="PRO_5020561560" description="legumain" evidence="9">
    <location>
        <begin position="35"/>
        <end position="359"/>
    </location>
</feature>
<evidence type="ECO:0000256" key="7">
    <source>
        <dbReference type="ARBA" id="ARBA00022807"/>
    </source>
</evidence>
<dbReference type="GO" id="GO:0005773">
    <property type="term" value="C:vacuole"/>
    <property type="evidence" value="ECO:0007669"/>
    <property type="project" value="GOC"/>
</dbReference>
<comment type="catalytic activity">
    <reaction evidence="1">
        <text>Hydrolysis of proteins and small molecule substrates at -Asn-|-Xaa- bonds.</text>
        <dbReference type="EC" id="3.4.22.34"/>
    </reaction>
</comment>
<feature type="signal peptide" evidence="9">
    <location>
        <begin position="1"/>
        <end position="34"/>
    </location>
</feature>
<keyword evidence="6" id="KW-0378">Hydrolase</keyword>
<dbReference type="STRING" id="34508.A0A4U5NTE5"/>
<reference evidence="10 11" key="2">
    <citation type="journal article" date="2019" name="G3 (Bethesda)">
        <title>Hybrid Assembly of the Genome of the Entomopathogenic Nematode Steinernema carpocapsae Identifies the X-Chromosome.</title>
        <authorList>
            <person name="Serra L."/>
            <person name="Macchietto M."/>
            <person name="Macias-Munoz A."/>
            <person name="McGill C.J."/>
            <person name="Rodriguez I.M."/>
            <person name="Rodriguez B."/>
            <person name="Murad R."/>
            <person name="Mortazavi A."/>
        </authorList>
    </citation>
    <scope>NUCLEOTIDE SEQUENCE [LARGE SCALE GENOMIC DNA]</scope>
    <source>
        <strain evidence="10 11">ALL</strain>
    </source>
</reference>
<organism evidence="10 11">
    <name type="scientific">Steinernema carpocapsae</name>
    <name type="common">Entomopathogenic nematode</name>
    <dbReference type="NCBI Taxonomy" id="34508"/>
    <lineage>
        <taxon>Eukaryota</taxon>
        <taxon>Metazoa</taxon>
        <taxon>Ecdysozoa</taxon>
        <taxon>Nematoda</taxon>
        <taxon>Chromadorea</taxon>
        <taxon>Rhabditida</taxon>
        <taxon>Tylenchina</taxon>
        <taxon>Panagrolaimomorpha</taxon>
        <taxon>Strongyloidoidea</taxon>
        <taxon>Steinernematidae</taxon>
        <taxon>Steinernema</taxon>
    </lineage>
</organism>
<dbReference type="EMBL" id="AZBU02000003">
    <property type="protein sequence ID" value="TKR86769.1"/>
    <property type="molecule type" value="Genomic_DNA"/>
</dbReference>
<dbReference type="InterPro" id="IPR001096">
    <property type="entry name" value="Peptidase_C13"/>
</dbReference>
<comment type="similarity">
    <text evidence="2">Belongs to the peptidase C13 family.</text>
</comment>
<evidence type="ECO:0000313" key="11">
    <source>
        <dbReference type="Proteomes" id="UP000298663"/>
    </source>
</evidence>
<evidence type="ECO:0000256" key="6">
    <source>
        <dbReference type="ARBA" id="ARBA00022801"/>
    </source>
</evidence>
<evidence type="ECO:0000256" key="3">
    <source>
        <dbReference type="ARBA" id="ARBA00012628"/>
    </source>
</evidence>
<reference evidence="10 11" key="1">
    <citation type="journal article" date="2015" name="Genome Biol.">
        <title>Comparative genomics of Steinernema reveals deeply conserved gene regulatory networks.</title>
        <authorList>
            <person name="Dillman A.R."/>
            <person name="Macchietto M."/>
            <person name="Porter C.F."/>
            <person name="Rogers A."/>
            <person name="Williams B."/>
            <person name="Antoshechkin I."/>
            <person name="Lee M.M."/>
            <person name="Goodwin Z."/>
            <person name="Lu X."/>
            <person name="Lewis E.E."/>
            <person name="Goodrich-Blair H."/>
            <person name="Stock S.P."/>
            <person name="Adams B.J."/>
            <person name="Sternberg P.W."/>
            <person name="Mortazavi A."/>
        </authorList>
    </citation>
    <scope>NUCLEOTIDE SEQUENCE [LARGE SCALE GENOMIC DNA]</scope>
    <source>
        <strain evidence="10 11">ALL</strain>
    </source>
</reference>
<protein>
    <recommendedName>
        <fullName evidence="3">legumain</fullName>
        <ecNumber evidence="3">3.4.22.34</ecNumber>
    </recommendedName>
</protein>
<evidence type="ECO:0000256" key="9">
    <source>
        <dbReference type="SAM" id="SignalP"/>
    </source>
</evidence>